<evidence type="ECO:0000256" key="9">
    <source>
        <dbReference type="ARBA" id="ARBA00023201"/>
    </source>
</evidence>
<sequence length="624" mass="71414">MVSFSEQGFRQKYEAIIEDMETNACIGGQTSDSLAFQEYSAVMQDETKQYCRRSIIREFCLNISTHALPGIARSETIVAYLKYPTQIDVSYVSEWRQYFSAFSLCNASPFRFDKFKEPFFNYIKTRNLTDSNDTTTLSPFQTFYIGDFLIDKINRNESLKSLFYPLSSMFSTCSFNVVRCLETDFLPLISSTYGLCYTFNAKLKYSNNDSIRYENKNGGEGNLKLGLYVHNHQYVPYVRDNVGIVSLVHDNTQLPLIEAADIELAPEREHKLAPYTTCTNKIPLLMHAMFNNYHGANYGYSETVCYQICGQVYAHKQCGCVNPNPWSTHSVILPGTDKIILLPLCNASNTYYTKVVDTLLASSILMNKYCSDCSQQCLITNFIIQTSSLTTPVEWQMYEIKGFVENSTIPLPNNWTTTWREHIRENYLAVNVVRETNIVENNTQTAIFGVVDILSNIGGQTGLWIETDFLPFISSTYGLCYTFNAKLKYSNNDSIRYGNKNGADGNLKLGLYVHNHQYVPYVRDNKINRNESLKSLFYPLSSMLSTCSFNAVPYLETDFLPFISSTYGLCYTFNAKLKYSNNDSIRYGNKNGGDGNLKLGLYVHRHQYVPYVRDSKCVFEYHRI</sequence>
<evidence type="ECO:0000313" key="12">
    <source>
        <dbReference type="EMBL" id="CAF0991723.1"/>
    </source>
</evidence>
<dbReference type="Gene3D" id="2.60.470.10">
    <property type="entry name" value="Acid-sensing ion channels like domains"/>
    <property type="match status" value="3"/>
</dbReference>
<evidence type="ECO:0000256" key="2">
    <source>
        <dbReference type="ARBA" id="ARBA00022448"/>
    </source>
</evidence>
<proteinExistence type="inferred from homology"/>
<evidence type="ECO:0000256" key="7">
    <source>
        <dbReference type="ARBA" id="ARBA00023065"/>
    </source>
</evidence>
<dbReference type="GO" id="GO:0015280">
    <property type="term" value="F:ligand-gated sodium channel activity"/>
    <property type="evidence" value="ECO:0007669"/>
    <property type="project" value="TreeGrafter"/>
</dbReference>
<dbReference type="PRINTS" id="PR01078">
    <property type="entry name" value="AMINACHANNEL"/>
</dbReference>
<keyword evidence="6" id="KW-0915">Sodium</keyword>
<dbReference type="GO" id="GO:0005886">
    <property type="term" value="C:plasma membrane"/>
    <property type="evidence" value="ECO:0007669"/>
    <property type="project" value="TreeGrafter"/>
</dbReference>
<evidence type="ECO:0000256" key="8">
    <source>
        <dbReference type="ARBA" id="ARBA00023136"/>
    </source>
</evidence>
<protein>
    <submittedName>
        <fullName evidence="12">Uncharacterized protein</fullName>
    </submittedName>
</protein>
<dbReference type="PANTHER" id="PTHR11690">
    <property type="entry name" value="AMILORIDE-SENSITIVE SODIUM CHANNEL-RELATED"/>
    <property type="match status" value="1"/>
</dbReference>
<keyword evidence="4 11" id="KW-0812">Transmembrane</keyword>
<organism evidence="12 13">
    <name type="scientific">Rotaria sordida</name>
    <dbReference type="NCBI Taxonomy" id="392033"/>
    <lineage>
        <taxon>Eukaryota</taxon>
        <taxon>Metazoa</taxon>
        <taxon>Spiralia</taxon>
        <taxon>Gnathifera</taxon>
        <taxon>Rotifera</taxon>
        <taxon>Eurotatoria</taxon>
        <taxon>Bdelloidea</taxon>
        <taxon>Philodinida</taxon>
        <taxon>Philodinidae</taxon>
        <taxon>Rotaria</taxon>
    </lineage>
</organism>
<evidence type="ECO:0000256" key="10">
    <source>
        <dbReference type="ARBA" id="ARBA00023303"/>
    </source>
</evidence>
<dbReference type="PANTHER" id="PTHR11690:SF300">
    <property type="entry name" value="PICKPOCKET PROTEIN 19"/>
    <property type="match status" value="1"/>
</dbReference>
<evidence type="ECO:0000256" key="3">
    <source>
        <dbReference type="ARBA" id="ARBA00022461"/>
    </source>
</evidence>
<comment type="subcellular location">
    <subcellularLocation>
        <location evidence="1">Membrane</location>
        <topology evidence="1">Multi-pass membrane protein</topology>
    </subcellularLocation>
</comment>
<evidence type="ECO:0000313" key="13">
    <source>
        <dbReference type="Proteomes" id="UP000663889"/>
    </source>
</evidence>
<evidence type="ECO:0000256" key="6">
    <source>
        <dbReference type="ARBA" id="ARBA00023053"/>
    </source>
</evidence>
<keyword evidence="9 11" id="KW-0739">Sodium transport</keyword>
<evidence type="ECO:0000256" key="1">
    <source>
        <dbReference type="ARBA" id="ARBA00004141"/>
    </source>
</evidence>
<evidence type="ECO:0000256" key="4">
    <source>
        <dbReference type="ARBA" id="ARBA00022692"/>
    </source>
</evidence>
<keyword evidence="7 11" id="KW-0406">Ion transport</keyword>
<evidence type="ECO:0000256" key="5">
    <source>
        <dbReference type="ARBA" id="ARBA00022989"/>
    </source>
</evidence>
<keyword evidence="5" id="KW-1133">Transmembrane helix</keyword>
<dbReference type="AlphaFoldDB" id="A0A814G947"/>
<dbReference type="EMBL" id="CAJNOU010000418">
    <property type="protein sequence ID" value="CAF0991723.1"/>
    <property type="molecule type" value="Genomic_DNA"/>
</dbReference>
<dbReference type="InterPro" id="IPR001873">
    <property type="entry name" value="ENaC"/>
</dbReference>
<keyword evidence="2 11" id="KW-0813">Transport</keyword>
<keyword evidence="8" id="KW-0472">Membrane</keyword>
<evidence type="ECO:0000256" key="11">
    <source>
        <dbReference type="RuleBase" id="RU000679"/>
    </source>
</evidence>
<reference evidence="12" key="1">
    <citation type="submission" date="2021-02" db="EMBL/GenBank/DDBJ databases">
        <authorList>
            <person name="Nowell W R."/>
        </authorList>
    </citation>
    <scope>NUCLEOTIDE SEQUENCE</scope>
</reference>
<gene>
    <name evidence="12" type="ORF">SEV965_LOCUS10303</name>
</gene>
<name>A0A814G947_9BILA</name>
<keyword evidence="10 11" id="KW-0407">Ion channel</keyword>
<dbReference type="Pfam" id="PF00858">
    <property type="entry name" value="ASC"/>
    <property type="match status" value="2"/>
</dbReference>
<dbReference type="Proteomes" id="UP000663889">
    <property type="component" value="Unassembled WGS sequence"/>
</dbReference>
<comment type="similarity">
    <text evidence="11">Belongs to the amiloride-sensitive sodium channel (TC 1.A.6) family.</text>
</comment>
<comment type="caution">
    <text evidence="12">The sequence shown here is derived from an EMBL/GenBank/DDBJ whole genome shotgun (WGS) entry which is preliminary data.</text>
</comment>
<accession>A0A814G947</accession>
<keyword evidence="3 11" id="KW-0894">Sodium channel</keyword>